<protein>
    <recommendedName>
        <fullName evidence="6">3-deoxy-D-manno-octulosonate 8-phosphate phosphatase KdsC</fullName>
        <ecNumber evidence="5">3.1.3.45</ecNumber>
    </recommendedName>
    <alternativeName>
        <fullName evidence="11">KDO 8-P phosphatase</fullName>
    </alternativeName>
</protein>
<keyword evidence="7 12" id="KW-0479">Metal-binding</keyword>
<evidence type="ECO:0000256" key="9">
    <source>
        <dbReference type="ARBA" id="ARBA00022842"/>
    </source>
</evidence>
<dbReference type="eggNOG" id="COG1778">
    <property type="taxonomic scope" value="Bacteria"/>
</dbReference>
<accession>B1XS52</accession>
<proteinExistence type="inferred from homology"/>
<evidence type="ECO:0000256" key="8">
    <source>
        <dbReference type="ARBA" id="ARBA00022801"/>
    </source>
</evidence>
<gene>
    <name evidence="13" type="ordered locus">Pnec_1613</name>
</gene>
<comment type="catalytic activity">
    <reaction evidence="1">
        <text>3-deoxy-alpha-D-manno-2-octulosonate-8-phosphate + H2O = 3-deoxy-alpha-D-manno-oct-2-ulosonate + phosphate</text>
        <dbReference type="Rhea" id="RHEA:11500"/>
        <dbReference type="ChEBI" id="CHEBI:15377"/>
        <dbReference type="ChEBI" id="CHEBI:43474"/>
        <dbReference type="ChEBI" id="CHEBI:85985"/>
        <dbReference type="ChEBI" id="CHEBI:85986"/>
        <dbReference type="EC" id="3.1.3.45"/>
    </reaction>
</comment>
<dbReference type="EC" id="3.1.3.45" evidence="5"/>
<evidence type="ECO:0000256" key="4">
    <source>
        <dbReference type="ARBA" id="ARBA00011881"/>
    </source>
</evidence>
<dbReference type="FunFam" id="3.40.50.1000:FF:000029">
    <property type="entry name" value="3-deoxy-D-manno-octulosonate 8-phosphate phosphatase KdsC"/>
    <property type="match status" value="1"/>
</dbReference>
<evidence type="ECO:0000256" key="3">
    <source>
        <dbReference type="ARBA" id="ARBA00005893"/>
    </source>
</evidence>
<evidence type="ECO:0000256" key="10">
    <source>
        <dbReference type="ARBA" id="ARBA00022985"/>
    </source>
</evidence>
<dbReference type="KEGG" id="pne:Pnec_1613"/>
<dbReference type="PIRSF" id="PIRSF006118">
    <property type="entry name" value="KDO8-P_Ptase"/>
    <property type="match status" value="1"/>
</dbReference>
<dbReference type="GO" id="GO:0009103">
    <property type="term" value="P:lipopolysaccharide biosynthetic process"/>
    <property type="evidence" value="ECO:0007669"/>
    <property type="project" value="UniProtKB-KW"/>
</dbReference>
<dbReference type="EMBL" id="CP001010">
    <property type="protein sequence ID" value="ACB44687.1"/>
    <property type="molecule type" value="Genomic_DNA"/>
</dbReference>
<evidence type="ECO:0000256" key="12">
    <source>
        <dbReference type="PIRSR" id="PIRSR006118-2"/>
    </source>
</evidence>
<dbReference type="CDD" id="cd01630">
    <property type="entry name" value="HAD_KDO-like"/>
    <property type="match status" value="1"/>
</dbReference>
<evidence type="ECO:0000256" key="5">
    <source>
        <dbReference type="ARBA" id="ARBA00013066"/>
    </source>
</evidence>
<dbReference type="GO" id="GO:0008781">
    <property type="term" value="F:N-acylneuraminate cytidylyltransferase activity"/>
    <property type="evidence" value="ECO:0007669"/>
    <property type="project" value="TreeGrafter"/>
</dbReference>
<dbReference type="HOGENOM" id="CLU_106694_0_1_4"/>
<evidence type="ECO:0000256" key="11">
    <source>
        <dbReference type="ARBA" id="ARBA00031051"/>
    </source>
</evidence>
<dbReference type="InterPro" id="IPR023214">
    <property type="entry name" value="HAD_sf"/>
</dbReference>
<dbReference type="SUPFAM" id="SSF56784">
    <property type="entry name" value="HAD-like"/>
    <property type="match status" value="1"/>
</dbReference>
<dbReference type="SFLD" id="SFLDS00003">
    <property type="entry name" value="Haloacid_Dehalogenase"/>
    <property type="match status" value="1"/>
</dbReference>
<evidence type="ECO:0000313" key="13">
    <source>
        <dbReference type="EMBL" id="ACB44687.1"/>
    </source>
</evidence>
<dbReference type="STRING" id="452638.Pnec_1613"/>
<dbReference type="PANTHER" id="PTHR21485">
    <property type="entry name" value="HAD SUPERFAMILY MEMBERS CMAS AND KDSC"/>
    <property type="match status" value="1"/>
</dbReference>
<dbReference type="InterPro" id="IPR010023">
    <property type="entry name" value="KdsC_fam"/>
</dbReference>
<dbReference type="NCBIfam" id="TIGR01670">
    <property type="entry name" value="KdsC-phosphatas"/>
    <property type="match status" value="1"/>
</dbReference>
<evidence type="ECO:0000256" key="1">
    <source>
        <dbReference type="ARBA" id="ARBA00000898"/>
    </source>
</evidence>
<keyword evidence="9 12" id="KW-0460">Magnesium</keyword>
<dbReference type="GO" id="GO:0019143">
    <property type="term" value="F:3-deoxy-manno-octulosonate-8-phosphatase activity"/>
    <property type="evidence" value="ECO:0007669"/>
    <property type="project" value="UniProtKB-EC"/>
</dbReference>
<dbReference type="InterPro" id="IPR036412">
    <property type="entry name" value="HAD-like_sf"/>
</dbReference>
<comment type="similarity">
    <text evidence="3">Belongs to the KdsC family.</text>
</comment>
<comment type="cofactor">
    <cofactor evidence="2 12">
        <name>Mg(2+)</name>
        <dbReference type="ChEBI" id="CHEBI:18420"/>
    </cofactor>
</comment>
<sequence>MSSAFFNTHNTNPLAQYPQAWERAGKVKLLVLDVDGVLTNGQVWIGADGKESLKAFDIQDGLGIKLLEQCGILTAIITGRNSKMVLARCEELGIKHVHMGVENKATALAEVVKSLGLTSADCAVMGDDWPDMQMMKHAGFRICPAQGHEAVKEFAHLVTTHSGGNSAVREVCDLILKAQNRYEKLLSKACS</sequence>
<dbReference type="GO" id="GO:0046872">
    <property type="term" value="F:metal ion binding"/>
    <property type="evidence" value="ECO:0007669"/>
    <property type="project" value="UniProtKB-KW"/>
</dbReference>
<evidence type="ECO:0000256" key="6">
    <source>
        <dbReference type="ARBA" id="ARBA00020092"/>
    </source>
</evidence>
<dbReference type="Gene3D" id="3.40.50.1000">
    <property type="entry name" value="HAD superfamily/HAD-like"/>
    <property type="match status" value="1"/>
</dbReference>
<dbReference type="PANTHER" id="PTHR21485:SF6">
    <property type="entry name" value="N-ACYLNEURAMINATE CYTIDYLYLTRANSFERASE-RELATED"/>
    <property type="match status" value="1"/>
</dbReference>
<evidence type="ECO:0000256" key="2">
    <source>
        <dbReference type="ARBA" id="ARBA00001946"/>
    </source>
</evidence>
<keyword evidence="10" id="KW-0448">Lipopolysaccharide biosynthesis</keyword>
<organism evidence="13">
    <name type="scientific">Polynucleobacter necessarius subsp. necessarius (strain STIR1)</name>
    <dbReference type="NCBI Taxonomy" id="452638"/>
    <lineage>
        <taxon>Bacteria</taxon>
        <taxon>Pseudomonadati</taxon>
        <taxon>Pseudomonadota</taxon>
        <taxon>Betaproteobacteria</taxon>
        <taxon>Burkholderiales</taxon>
        <taxon>Burkholderiaceae</taxon>
        <taxon>Polynucleobacter</taxon>
    </lineage>
</organism>
<evidence type="ECO:0000256" key="7">
    <source>
        <dbReference type="ARBA" id="ARBA00022723"/>
    </source>
</evidence>
<dbReference type="OrthoDB" id="9805604at2"/>
<dbReference type="SFLD" id="SFLDG01138">
    <property type="entry name" value="C1.6.2:_Deoxy-d-mannose-octulo"/>
    <property type="match status" value="1"/>
</dbReference>
<feature type="binding site" evidence="12">
    <location>
        <position position="35"/>
    </location>
    <ligand>
        <name>substrate</name>
    </ligand>
</feature>
<dbReference type="SFLD" id="SFLDG01136">
    <property type="entry name" value="C1.6:_Phosphoserine_Phosphatas"/>
    <property type="match status" value="1"/>
</dbReference>
<dbReference type="AlphaFoldDB" id="B1XS52"/>
<name>B1XS52_POLNS</name>
<dbReference type="InterPro" id="IPR050793">
    <property type="entry name" value="CMP-NeuNAc_synthase"/>
</dbReference>
<dbReference type="Pfam" id="PF08282">
    <property type="entry name" value="Hydrolase_3"/>
    <property type="match status" value="1"/>
</dbReference>
<feature type="binding site" evidence="12">
    <location>
        <position position="127"/>
    </location>
    <ligand>
        <name>Mg(2+)</name>
        <dbReference type="ChEBI" id="CHEBI:18420"/>
    </ligand>
</feature>
<keyword evidence="8 13" id="KW-0378">Hydrolase</keyword>
<comment type="subunit">
    <text evidence="4">Homotetramer.</text>
</comment>
<feature type="binding site" evidence="12">
    <location>
        <position position="33"/>
    </location>
    <ligand>
        <name>Mg(2+)</name>
        <dbReference type="ChEBI" id="CHEBI:18420"/>
    </ligand>
</feature>
<reference evidence="13" key="1">
    <citation type="submission" date="2008-03" db="EMBL/GenBank/DDBJ databases">
        <title>Complete sequence of Polynucleobacter necessarius STIR1.</title>
        <authorList>
            <consortium name="US DOE Joint Genome Institute"/>
            <person name="Copeland A."/>
            <person name="Lucas S."/>
            <person name="Lapidus A."/>
            <person name="Barry K."/>
            <person name="Detter J.C."/>
            <person name="Glavina del Rio T."/>
            <person name="Hammon N."/>
            <person name="Israni S."/>
            <person name="Dalin E."/>
            <person name="Tice H."/>
            <person name="Pitluck S."/>
            <person name="Chain P."/>
            <person name="Malfatti S."/>
            <person name="Shin M."/>
            <person name="Vergez L."/>
            <person name="Schmutz J."/>
            <person name="Larimer F."/>
            <person name="Land M."/>
            <person name="Hauser L."/>
            <person name="Kyrpides N."/>
            <person name="Kim E."/>
            <person name="Hahn M."/>
            <person name="Richardson P."/>
        </authorList>
    </citation>
    <scope>NUCLEOTIDE SEQUENCE [LARGE SCALE GENOMIC DNA]</scope>
    <source>
        <strain evidence="13">STIR1</strain>
    </source>
</reference>